<dbReference type="InterPro" id="IPR051198">
    <property type="entry name" value="BchE-like"/>
</dbReference>
<dbReference type="SFLD" id="SFLDG01082">
    <property type="entry name" value="B12-binding_domain_containing"/>
    <property type="match status" value="1"/>
</dbReference>
<dbReference type="InterPro" id="IPR034498">
    <property type="entry name" value="Bacteriochlorophyll_C8_MT"/>
</dbReference>
<dbReference type="BioCyc" id="MetaCyc:MONOMER-19710"/>
<gene>
    <name evidence="10" type="ordered locus">Cvib_0369</name>
</gene>
<dbReference type="SUPFAM" id="SSF102114">
    <property type="entry name" value="Radical SAM enzymes"/>
    <property type="match status" value="1"/>
</dbReference>
<proteinExistence type="predicted"/>
<dbReference type="GO" id="GO:0046872">
    <property type="term" value="F:metal ion binding"/>
    <property type="evidence" value="ECO:0007669"/>
    <property type="project" value="UniProtKB-KW"/>
</dbReference>
<keyword evidence="6" id="KW-0479">Metal-binding</keyword>
<reference evidence="10" key="1">
    <citation type="submission" date="2007-03" db="EMBL/GenBank/DDBJ databases">
        <title>Complete sequence of Prosthecochloris vibrioformis DSM 265.</title>
        <authorList>
            <consortium name="US DOE Joint Genome Institute"/>
            <person name="Copeland A."/>
            <person name="Lucas S."/>
            <person name="Lapidus A."/>
            <person name="Barry K."/>
            <person name="Detter J.C."/>
            <person name="Glavina del Rio T."/>
            <person name="Hammon N."/>
            <person name="Israni S."/>
            <person name="Pitluck S."/>
            <person name="Schmutz J."/>
            <person name="Larimer F."/>
            <person name="Land M."/>
            <person name="Hauser L."/>
            <person name="Mikhailova N."/>
            <person name="Li T."/>
            <person name="Overmann J."/>
            <person name="Schuster S.C."/>
            <person name="Bryant D.A."/>
            <person name="Richardson P."/>
        </authorList>
    </citation>
    <scope>NUCLEOTIDE SEQUENCE [LARGE SCALE GENOMIC DNA]</scope>
    <source>
        <strain evidence="10">DSM 265</strain>
    </source>
</reference>
<keyword evidence="8" id="KW-0411">Iron-sulfur</keyword>
<dbReference type="HOGENOM" id="CLU_021572_5_1_10"/>
<dbReference type="KEGG" id="pvi:Cvib_0369"/>
<dbReference type="PROSITE" id="PS01278">
    <property type="entry name" value="MTTASE_RADICAL"/>
    <property type="match status" value="1"/>
</dbReference>
<dbReference type="PROSITE" id="PS51918">
    <property type="entry name" value="RADICAL_SAM"/>
    <property type="match status" value="1"/>
</dbReference>
<comment type="cofactor">
    <cofactor evidence="1">
        <name>[4Fe-4S] cluster</name>
        <dbReference type="ChEBI" id="CHEBI:49883"/>
    </cofactor>
</comment>
<dbReference type="Gene3D" id="3.40.50.280">
    <property type="entry name" value="Cobalamin-binding domain"/>
    <property type="match status" value="1"/>
</dbReference>
<dbReference type="Pfam" id="PF04055">
    <property type="entry name" value="Radical_SAM"/>
    <property type="match status" value="1"/>
</dbReference>
<organism evidence="10">
    <name type="scientific">Chlorobium phaeovibrioides (strain DSM 265 / 1930)</name>
    <name type="common">Prosthecochloris vibrioformis (strain DSM 265)</name>
    <dbReference type="NCBI Taxonomy" id="290318"/>
    <lineage>
        <taxon>Bacteria</taxon>
        <taxon>Pseudomonadati</taxon>
        <taxon>Chlorobiota</taxon>
        <taxon>Chlorobiia</taxon>
        <taxon>Chlorobiales</taxon>
        <taxon>Chlorobiaceae</taxon>
        <taxon>Chlorobium/Pelodictyon group</taxon>
        <taxon>Chlorobium</taxon>
    </lineage>
</organism>
<keyword evidence="7" id="KW-0408">Iron</keyword>
<dbReference type="SFLD" id="SFLDS00029">
    <property type="entry name" value="Radical_SAM"/>
    <property type="match status" value="1"/>
</dbReference>
<name>A4SD32_CHLPM</name>
<evidence type="ECO:0000256" key="4">
    <source>
        <dbReference type="ARBA" id="ARBA00022679"/>
    </source>
</evidence>
<evidence type="ECO:0000256" key="8">
    <source>
        <dbReference type="ARBA" id="ARBA00023014"/>
    </source>
</evidence>
<dbReference type="Gene3D" id="3.80.30.20">
    <property type="entry name" value="tm_1862 like domain"/>
    <property type="match status" value="1"/>
</dbReference>
<dbReference type="PANTHER" id="PTHR43409:SF7">
    <property type="entry name" value="BLL1977 PROTEIN"/>
    <property type="match status" value="1"/>
</dbReference>
<dbReference type="InterPro" id="IPR058240">
    <property type="entry name" value="rSAM_sf"/>
</dbReference>
<evidence type="ECO:0000256" key="1">
    <source>
        <dbReference type="ARBA" id="ARBA00001966"/>
    </source>
</evidence>
<feature type="domain" description="Radical SAM core" evidence="9">
    <location>
        <begin position="177"/>
        <end position="406"/>
    </location>
</feature>
<dbReference type="SFLD" id="SFLDF00307">
    <property type="entry name" value="bacteriochlorophyll_C8_methylt"/>
    <property type="match status" value="1"/>
</dbReference>
<dbReference type="GO" id="GO:0051539">
    <property type="term" value="F:4 iron, 4 sulfur cluster binding"/>
    <property type="evidence" value="ECO:0007669"/>
    <property type="project" value="UniProtKB-KW"/>
</dbReference>
<accession>A4SD32</accession>
<protein>
    <submittedName>
        <fullName evidence="10">Radical SAM domain protein</fullName>
    </submittedName>
</protein>
<dbReference type="AlphaFoldDB" id="A4SD32"/>
<evidence type="ECO:0000256" key="5">
    <source>
        <dbReference type="ARBA" id="ARBA00022691"/>
    </source>
</evidence>
<dbReference type="SMART" id="SM00729">
    <property type="entry name" value="Elp3"/>
    <property type="match status" value="1"/>
</dbReference>
<dbReference type="InterPro" id="IPR006638">
    <property type="entry name" value="Elp3/MiaA/NifB-like_rSAM"/>
</dbReference>
<dbReference type="GO" id="GO:0003824">
    <property type="term" value="F:catalytic activity"/>
    <property type="evidence" value="ECO:0007669"/>
    <property type="project" value="InterPro"/>
</dbReference>
<evidence type="ECO:0000256" key="2">
    <source>
        <dbReference type="ARBA" id="ARBA00022485"/>
    </source>
</evidence>
<evidence type="ECO:0000256" key="3">
    <source>
        <dbReference type="ARBA" id="ARBA00022603"/>
    </source>
</evidence>
<evidence type="ECO:0000256" key="7">
    <source>
        <dbReference type="ARBA" id="ARBA00023004"/>
    </source>
</evidence>
<evidence type="ECO:0000313" key="10">
    <source>
        <dbReference type="EMBL" id="ABP36391.1"/>
    </source>
</evidence>
<dbReference type="InterPro" id="IPR020612">
    <property type="entry name" value="Methylthiotransferase_CS"/>
</dbReference>
<dbReference type="InterPro" id="IPR023404">
    <property type="entry name" value="rSAM_horseshoe"/>
</dbReference>
<keyword evidence="5" id="KW-0949">S-adenosyl-L-methionine</keyword>
<dbReference type="EMBL" id="CP000607">
    <property type="protein sequence ID" value="ABP36391.1"/>
    <property type="molecule type" value="Genomic_DNA"/>
</dbReference>
<keyword evidence="3" id="KW-0489">Methyltransferase</keyword>
<dbReference type="GO" id="GO:0005829">
    <property type="term" value="C:cytosol"/>
    <property type="evidence" value="ECO:0007669"/>
    <property type="project" value="TreeGrafter"/>
</dbReference>
<sequence length="475" mass="54145">MTIMETNAPETPSSASRPLSILLIAPKGKKDSKTNQKPLFHMALGVLISISPPEHHLEIIDEHFGDGIDYSKKYDFVAITSRTIDASRAYDIADRFRQHGQKVILGGLHVSFNPEEAAPHADTIVSGEAENLWGTLLEDAQLNRLKPSYDAKDFPPVTEIAPLDYRRIAAASKRGKVDGTKSIPIYITRGCPFTCSFCVTPNFTGKLYRTQKPEDLKRQIEEAKEMFFLQNGKKSKPWFMLCDENLGISKKRLWDALDLLKECNINFSVFFSMNFLEDDETVKKLVDAGCLMALVGFESIKQSTLEAYNKGHVNSAGKIAEVIERCRRAGLNIQGNFLINPDLDTYEDMDDLVEFIGKNNVFMPIMQIITPYPGTTMYHEYKEKGLITDEDWDKYNAMNLVIESKKYPPVTFQHKFMTSYYGTYAWKKIINRTRANPYPALNLITSLAFRKNLHEQLRTFEAIHRLPKARKFNIL</sequence>
<dbReference type="eggNOG" id="COG1032">
    <property type="taxonomic scope" value="Bacteria"/>
</dbReference>
<keyword evidence="2" id="KW-0004">4Fe-4S</keyword>
<keyword evidence="4" id="KW-0808">Transferase</keyword>
<dbReference type="InterPro" id="IPR034466">
    <property type="entry name" value="Methyltransferase_Class_B"/>
</dbReference>
<dbReference type="InterPro" id="IPR007197">
    <property type="entry name" value="rSAM"/>
</dbReference>
<dbReference type="CDD" id="cd01335">
    <property type="entry name" value="Radical_SAM"/>
    <property type="match status" value="1"/>
</dbReference>
<dbReference type="SFLD" id="SFLDG01123">
    <property type="entry name" value="methyltransferase_(Class_B)"/>
    <property type="match status" value="1"/>
</dbReference>
<evidence type="ECO:0000259" key="9">
    <source>
        <dbReference type="PROSITE" id="PS51918"/>
    </source>
</evidence>
<evidence type="ECO:0000256" key="6">
    <source>
        <dbReference type="ARBA" id="ARBA00022723"/>
    </source>
</evidence>
<dbReference type="PANTHER" id="PTHR43409">
    <property type="entry name" value="ANAEROBIC MAGNESIUM-PROTOPORPHYRIN IX MONOMETHYL ESTER CYCLASE-RELATED"/>
    <property type="match status" value="1"/>
</dbReference>
<dbReference type="STRING" id="290318.Cvib_0369"/>